<feature type="compositionally biased region" description="Low complexity" evidence="7">
    <location>
        <begin position="1420"/>
        <end position="1429"/>
    </location>
</feature>
<sequence length="1493" mass="172015">MDGPLKELTKLEKLTTASPGKGKGTISDSLDSLLQSLHDAKAAIQPGAEPSELLLQLSRTVDSKKKEVDDRQKDVYNAMSRLGKALDKKFTASLPSYPDVFTSHTSVTALERTIALHFLRTGQFNTAEVFLQEAGLDIPAELRAQFIDLHRILQALRNQDIGPALGWVAKNQNFLRDRGSPLEFHLHRSQYIRLLLSTHPPNVMLALAYAKEHMSPFYAENEDECKRLTGCILFLPLSKLQTSPYADLASPSLHFDLEPLFAKEYCASLGMSRQVPLRVVGDIGGGGALSRIEKGRKVMRERKSEWSQADELPIEIPLPPENRYHSIFSCPVSKEQSTETNPPMMLGCGHVITKDSLQKLSKPGSSHATRPRLDTLYDLAVILQLSMSGFRPTRTSPPSKLTSLTDSLLNSTLSTDLSRSSSVSIKELVGLTSEEVELLDAILVRAGSSATTFPAVFAAYNAVLKERGLDSSEVVFYGKLLKLGTLKGGNWGEKWRMVKVQQGYSNPPQSSRQTTGAVLNPTRNVPTRLTRPQSKIFRPTDSPTLFSREEDGTDLASETESVSVDVPQYHLLKRPATLRPASPIYSEATSASLDVRTRPLPSSNIRPRLTPPPRLQMPETDTPNATEDPGAPSIIAPSLHRTAARDHPPVRKGINPPTSSSPPKRPSSSSLATARQVVAQARERKGSVVNEEDAWKKIKMIQYEKEADAFRRDKLVERCWDVWKRGSQWITTTHRQIGEARENLILRQAIHRWRIRTADAKDRFEWVANQEKLRRVQATFRMWREKTKDRKLAKWRASLRSKMKIVRDKREFKLMRDALAQWRRAFQIYLADRQYSRSLVIKCYEHWRKRLTHLDQLDDVADRVLRAADGASLEKSWNHWKHASRLQLVYKVVTDNIGLRIKTEVMDVWMKQMRDNHQADAYYDIVLKKRIIRSWKTARDRIRSLENRAAAHERLQDRRLLHVIYMIMRARYQKRRLEAIADSGRLKEAWAIWKTRMKQQRNLGETALSFSLRTDSPLAKAALQRWRQAYSVHKNLDTVAVFHYSKSLLRRASLAWRITLHNKHNSMSKARAVDNFLVTRSAWNQLRAKFAERRREHALKALELRRMRNIFCEWFERASRRRAQRFAERRIQANLRQRILAFSLARWTNRTIEVKNRELQATIDLDTRLIKFAFKKWRLAHAHHAFVDGLMESYTLVKREDLLKKTFHRWLSATRTARHRRLTLDRKESEMEFGYLSVAWDKWRERFREQRLQPIEYDVILQTHKNMLTRTFRLWYSKTKSLPAIRFNASRIKRVQNRCWKIWREALPRALQIKTAREMEKMIVLTKFFDKWLQAHRTKVALKAVARARYLRLPPPPVRSTPNSKVHAATPITSRSLFPRRVVKAQEQTSEDEEEPKPGPSWRRGNPAGPKSFRSESPPRRSQSRFSIPGTRASSPARSTFGLRPSRDSTVTPTRPASSVTAEVKPSSLLREFRQLQRRPKSPSEHSRRTEPP</sequence>
<feature type="compositionally biased region" description="Polar residues" evidence="7">
    <location>
        <begin position="503"/>
        <end position="533"/>
    </location>
</feature>
<feature type="compositionally biased region" description="Basic and acidic residues" evidence="7">
    <location>
        <begin position="1"/>
        <end position="13"/>
    </location>
</feature>
<evidence type="ECO:0000256" key="5">
    <source>
        <dbReference type="ARBA" id="ARBA00022833"/>
    </source>
</evidence>
<feature type="domain" description="RING-Gid-type" evidence="9">
    <location>
        <begin position="330"/>
        <end position="378"/>
    </location>
</feature>
<evidence type="ECO:0000256" key="7">
    <source>
        <dbReference type="SAM" id="MobiDB-lite"/>
    </source>
</evidence>
<evidence type="ECO:0000313" key="11">
    <source>
        <dbReference type="Proteomes" id="UP001362999"/>
    </source>
</evidence>
<dbReference type="GO" id="GO:0034657">
    <property type="term" value="C:GID complex"/>
    <property type="evidence" value="ECO:0007669"/>
    <property type="project" value="TreeGrafter"/>
</dbReference>
<feature type="zinc finger region" description="RING-Gid-type" evidence="6">
    <location>
        <begin position="330"/>
        <end position="378"/>
    </location>
</feature>
<feature type="compositionally biased region" description="Polar residues" evidence="7">
    <location>
        <begin position="1448"/>
        <end position="1461"/>
    </location>
</feature>
<evidence type="ECO:0000313" key="10">
    <source>
        <dbReference type="EMBL" id="KAK7014907.1"/>
    </source>
</evidence>
<feature type="region of interest" description="Disordered" evidence="7">
    <location>
        <begin position="1"/>
        <end position="24"/>
    </location>
</feature>
<keyword evidence="4 6" id="KW-0863">Zinc-finger</keyword>
<dbReference type="PANTHER" id="PTHR12170:SF3">
    <property type="entry name" value="GH10162P"/>
    <property type="match status" value="1"/>
</dbReference>
<keyword evidence="11" id="KW-1185">Reference proteome</keyword>
<feature type="domain" description="CTLH" evidence="8">
    <location>
        <begin position="145"/>
        <end position="202"/>
    </location>
</feature>
<evidence type="ECO:0000256" key="1">
    <source>
        <dbReference type="ARBA" id="ARBA00004496"/>
    </source>
</evidence>
<keyword evidence="5" id="KW-0862">Zinc</keyword>
<evidence type="ECO:0000256" key="6">
    <source>
        <dbReference type="PROSITE-ProRule" id="PRU01215"/>
    </source>
</evidence>
<comment type="caution">
    <text evidence="10">The sequence shown here is derived from an EMBL/GenBank/DDBJ whole genome shotgun (WGS) entry which is preliminary data.</text>
</comment>
<dbReference type="Pfam" id="PF08457">
    <property type="entry name" value="Sfi1"/>
    <property type="match status" value="2"/>
</dbReference>
<dbReference type="Pfam" id="PF10607">
    <property type="entry name" value="CTLH"/>
    <property type="match status" value="1"/>
</dbReference>
<organism evidence="10 11">
    <name type="scientific">Favolaschia claudopus</name>
    <dbReference type="NCBI Taxonomy" id="2862362"/>
    <lineage>
        <taxon>Eukaryota</taxon>
        <taxon>Fungi</taxon>
        <taxon>Dikarya</taxon>
        <taxon>Basidiomycota</taxon>
        <taxon>Agaricomycotina</taxon>
        <taxon>Agaricomycetes</taxon>
        <taxon>Agaricomycetidae</taxon>
        <taxon>Agaricales</taxon>
        <taxon>Marasmiineae</taxon>
        <taxon>Mycenaceae</taxon>
        <taxon>Favolaschia</taxon>
    </lineage>
</organism>
<gene>
    <name evidence="10" type="ORF">R3P38DRAFT_3400547</name>
</gene>
<dbReference type="InterPro" id="IPR045098">
    <property type="entry name" value="Fyv10_fam"/>
</dbReference>
<dbReference type="Proteomes" id="UP001362999">
    <property type="component" value="Unassembled WGS sequence"/>
</dbReference>
<dbReference type="SMART" id="SM00668">
    <property type="entry name" value="CTLH"/>
    <property type="match status" value="1"/>
</dbReference>
<dbReference type="GO" id="GO:0043161">
    <property type="term" value="P:proteasome-mediated ubiquitin-dependent protein catabolic process"/>
    <property type="evidence" value="ECO:0007669"/>
    <property type="project" value="InterPro"/>
</dbReference>
<comment type="subcellular location">
    <subcellularLocation>
        <location evidence="1">Cytoplasm</location>
    </subcellularLocation>
</comment>
<accession>A0AAW0AQX2</accession>
<keyword evidence="2" id="KW-0963">Cytoplasm</keyword>
<dbReference type="InterPro" id="IPR006595">
    <property type="entry name" value="CTLH_C"/>
</dbReference>
<dbReference type="EMBL" id="JAWWNJ010000055">
    <property type="protein sequence ID" value="KAK7014907.1"/>
    <property type="molecule type" value="Genomic_DNA"/>
</dbReference>
<reference evidence="10 11" key="1">
    <citation type="journal article" date="2024" name="J Genomics">
        <title>Draft genome sequencing and assembly of Favolaschia claudopus CIRM-BRFM 2984 isolated from oak limbs.</title>
        <authorList>
            <person name="Navarro D."/>
            <person name="Drula E."/>
            <person name="Chaduli D."/>
            <person name="Cazenave R."/>
            <person name="Ahrendt S."/>
            <person name="Wang J."/>
            <person name="Lipzen A."/>
            <person name="Daum C."/>
            <person name="Barry K."/>
            <person name="Grigoriev I.V."/>
            <person name="Favel A."/>
            <person name="Rosso M.N."/>
            <person name="Martin F."/>
        </authorList>
    </citation>
    <scope>NUCLEOTIDE SEQUENCE [LARGE SCALE GENOMIC DNA]</scope>
    <source>
        <strain evidence="10 11">CIRM-BRFM 2984</strain>
    </source>
</reference>
<dbReference type="GO" id="GO:0008270">
    <property type="term" value="F:zinc ion binding"/>
    <property type="evidence" value="ECO:0007669"/>
    <property type="project" value="UniProtKB-KW"/>
</dbReference>
<dbReference type="GO" id="GO:0005737">
    <property type="term" value="C:cytoplasm"/>
    <property type="evidence" value="ECO:0007669"/>
    <property type="project" value="UniProtKB-SubCell"/>
</dbReference>
<dbReference type="InterPro" id="IPR024964">
    <property type="entry name" value="CTLH/CRA"/>
</dbReference>
<dbReference type="PROSITE" id="PS51867">
    <property type="entry name" value="ZF_RING_GID"/>
    <property type="match status" value="1"/>
</dbReference>
<evidence type="ECO:0000259" key="9">
    <source>
        <dbReference type="PROSITE" id="PS51867"/>
    </source>
</evidence>
<feature type="region of interest" description="Disordered" evidence="7">
    <location>
        <begin position="1354"/>
        <end position="1493"/>
    </location>
</feature>
<protein>
    <submittedName>
        <fullName evidence="10">Uncharacterized protein</fullName>
    </submittedName>
</protein>
<feature type="region of interest" description="Disordered" evidence="7">
    <location>
        <begin position="503"/>
        <end position="561"/>
    </location>
</feature>
<dbReference type="PANTHER" id="PTHR12170">
    <property type="entry name" value="MACROPHAGE ERYTHROBLAST ATTACHER-RELATED"/>
    <property type="match status" value="1"/>
</dbReference>
<evidence type="ECO:0000259" key="8">
    <source>
        <dbReference type="PROSITE" id="PS50897"/>
    </source>
</evidence>
<name>A0AAW0AQX2_9AGAR</name>
<evidence type="ECO:0000256" key="3">
    <source>
        <dbReference type="ARBA" id="ARBA00022723"/>
    </source>
</evidence>
<evidence type="ECO:0000256" key="4">
    <source>
        <dbReference type="ARBA" id="ARBA00022771"/>
    </source>
</evidence>
<dbReference type="GO" id="GO:0061630">
    <property type="term" value="F:ubiquitin protein ligase activity"/>
    <property type="evidence" value="ECO:0007669"/>
    <property type="project" value="InterPro"/>
</dbReference>
<feature type="compositionally biased region" description="Basic and acidic residues" evidence="7">
    <location>
        <begin position="1482"/>
        <end position="1493"/>
    </location>
</feature>
<feature type="region of interest" description="Disordered" evidence="7">
    <location>
        <begin position="590"/>
        <end position="686"/>
    </location>
</feature>
<evidence type="ECO:0000256" key="2">
    <source>
        <dbReference type="ARBA" id="ARBA00022490"/>
    </source>
</evidence>
<dbReference type="GO" id="GO:0005634">
    <property type="term" value="C:nucleus"/>
    <property type="evidence" value="ECO:0007669"/>
    <property type="project" value="TreeGrafter"/>
</dbReference>
<dbReference type="InterPro" id="IPR013665">
    <property type="entry name" value="Sfi1_dom"/>
</dbReference>
<dbReference type="InterPro" id="IPR044063">
    <property type="entry name" value="ZF_RING_GID"/>
</dbReference>
<proteinExistence type="predicted"/>
<dbReference type="PROSITE" id="PS50897">
    <property type="entry name" value="CTLH"/>
    <property type="match status" value="1"/>
</dbReference>
<keyword evidence="3" id="KW-0479">Metal-binding</keyword>